<feature type="binding site" evidence="5">
    <location>
        <position position="142"/>
    </location>
    <ligand>
        <name>GTP</name>
        <dbReference type="ChEBI" id="CHEBI:37565"/>
    </ligand>
</feature>
<protein>
    <recommendedName>
        <fullName evidence="5 6">Cell division protein FtsZ</fullName>
    </recommendedName>
</protein>
<dbReference type="Proteomes" id="UP000239785">
    <property type="component" value="Unassembled WGS sequence"/>
</dbReference>
<dbReference type="PROSITE" id="PS01135">
    <property type="entry name" value="FTSZ_2"/>
    <property type="match status" value="1"/>
</dbReference>
<dbReference type="SMART" id="SM00864">
    <property type="entry name" value="Tubulin"/>
    <property type="match status" value="1"/>
</dbReference>
<keyword evidence="4 5" id="KW-0717">Septation</keyword>
<keyword evidence="5 7" id="KW-0132">Cell division</keyword>
<comment type="similarity">
    <text evidence="1 5 7">Belongs to the FtsZ family.</text>
</comment>
<dbReference type="NCBIfam" id="TIGR00065">
    <property type="entry name" value="ftsZ"/>
    <property type="match status" value="1"/>
</dbReference>
<dbReference type="GO" id="GO:0000917">
    <property type="term" value="P:division septum assembly"/>
    <property type="evidence" value="ECO:0007669"/>
    <property type="project" value="UniProtKB-KW"/>
</dbReference>
<dbReference type="InterPro" id="IPR024757">
    <property type="entry name" value="FtsZ_C"/>
</dbReference>
<dbReference type="OrthoDB" id="9813375at2"/>
<keyword evidence="12" id="KW-1185">Reference proteome</keyword>
<feature type="region of interest" description="Disordered" evidence="8">
    <location>
        <begin position="375"/>
        <end position="399"/>
    </location>
</feature>
<feature type="binding site" evidence="5">
    <location>
        <position position="185"/>
    </location>
    <ligand>
        <name>GTP</name>
        <dbReference type="ChEBI" id="CHEBI:37565"/>
    </ligand>
</feature>
<dbReference type="InterPro" id="IPR008280">
    <property type="entry name" value="Tub_FtsZ_C"/>
</dbReference>
<dbReference type="FunFam" id="3.40.50.1440:FF:000001">
    <property type="entry name" value="Cell division protein FtsZ"/>
    <property type="match status" value="1"/>
</dbReference>
<comment type="caution">
    <text evidence="11">The sequence shown here is derived from an EMBL/GenBank/DDBJ whole genome shotgun (WGS) entry which is preliminary data.</text>
</comment>
<dbReference type="HAMAP" id="MF_00909">
    <property type="entry name" value="FtsZ"/>
    <property type="match status" value="1"/>
</dbReference>
<feature type="domain" description="Tubulin/FtsZ GTPase" evidence="9">
    <location>
        <begin position="12"/>
        <end position="203"/>
    </location>
</feature>
<keyword evidence="2 5" id="KW-0547">Nucleotide-binding</keyword>
<dbReference type="GO" id="GO:0003924">
    <property type="term" value="F:GTPase activity"/>
    <property type="evidence" value="ECO:0007669"/>
    <property type="project" value="UniProtKB-UniRule"/>
</dbReference>
<evidence type="ECO:0000256" key="3">
    <source>
        <dbReference type="ARBA" id="ARBA00023134"/>
    </source>
</evidence>
<dbReference type="PANTHER" id="PTHR30314:SF3">
    <property type="entry name" value="MITOCHONDRIAL DIVISION PROTEIN FSZA"/>
    <property type="match status" value="1"/>
</dbReference>
<evidence type="ECO:0000256" key="1">
    <source>
        <dbReference type="ARBA" id="ARBA00009690"/>
    </source>
</evidence>
<dbReference type="GO" id="GO:0043093">
    <property type="term" value="P:FtsZ-dependent cytokinesis"/>
    <property type="evidence" value="ECO:0007669"/>
    <property type="project" value="UniProtKB-UniRule"/>
</dbReference>
<feature type="binding site" evidence="5">
    <location>
        <position position="138"/>
    </location>
    <ligand>
        <name>GTP</name>
        <dbReference type="ChEBI" id="CHEBI:37565"/>
    </ligand>
</feature>
<sequence>MSSKQDFSQRAKIKVIGVGGGGNNAITRMFEYGAHGVDFYIANTDAQVLAGSSVPNKLILGEKSTKGLGAGANPEVGKAAAIESEAELKESLKDADLIFITAGMGGGTGTGAAPVIARIAQETGALVVAIVTKPFRFEGKYRNQFAEEGIIELKKYVDSTIVISNDRLLEFIGAKPIQEAFGEADAILKQGVQTITDLIAVPALINLDFADVKTVMSKKGNALFGIGLGTGPDKANLAANDAISSTLLEASINGARDVIVNVTGGEGISLNDAYDVVDVVNQAIDNPEVNIVFGVAINKELTEKDELVVTVIATGFDENKDIEQNIIKPSVKPTTVSSFANLRSSNLTKQAQKSIETLKTTTFEEEIFNAHQTMQSSSLLNNEEQQEEELDNDFPTFLK</sequence>
<comment type="subcellular location">
    <subcellularLocation>
        <location evidence="5">Cytoplasm</location>
    </subcellularLocation>
    <text evidence="5">Assembles at midcell at the inner surface of the cytoplasmic membrane.</text>
</comment>
<dbReference type="InterPro" id="IPR003008">
    <property type="entry name" value="Tubulin_FtsZ_GTPase"/>
</dbReference>
<keyword evidence="5" id="KW-0963">Cytoplasm</keyword>
<dbReference type="InterPro" id="IPR045061">
    <property type="entry name" value="FtsZ/CetZ"/>
</dbReference>
<name>A0A2S5RG47_9MOLU</name>
<dbReference type="InterPro" id="IPR036525">
    <property type="entry name" value="Tubulin/FtsZ_GTPase_sf"/>
</dbReference>
<comment type="subunit">
    <text evidence="5">Homodimer. Polymerizes to form a dynamic ring structure in a strictly GTP-dependent manner. Interacts directly with several other division proteins.</text>
</comment>
<evidence type="ECO:0000256" key="2">
    <source>
        <dbReference type="ARBA" id="ARBA00022741"/>
    </source>
</evidence>
<gene>
    <name evidence="5 11" type="primary">ftsZ</name>
    <name evidence="11" type="ORF">MCORR_v1c05720</name>
</gene>
<evidence type="ECO:0000313" key="12">
    <source>
        <dbReference type="Proteomes" id="UP000239785"/>
    </source>
</evidence>
<feature type="binding site" evidence="5">
    <location>
        <begin position="20"/>
        <end position="24"/>
    </location>
    <ligand>
        <name>GTP</name>
        <dbReference type="ChEBI" id="CHEBI:37565"/>
    </ligand>
</feature>
<dbReference type="Pfam" id="PF00091">
    <property type="entry name" value="Tubulin"/>
    <property type="match status" value="1"/>
</dbReference>
<dbReference type="PRINTS" id="PR00423">
    <property type="entry name" value="CELLDVISFTSZ"/>
</dbReference>
<dbReference type="GO" id="GO:0005737">
    <property type="term" value="C:cytoplasm"/>
    <property type="evidence" value="ECO:0007669"/>
    <property type="project" value="UniProtKB-SubCell"/>
</dbReference>
<dbReference type="Gene3D" id="3.30.1330.20">
    <property type="entry name" value="Tubulin/FtsZ, C-terminal domain"/>
    <property type="match status" value="1"/>
</dbReference>
<dbReference type="GO" id="GO:0051258">
    <property type="term" value="P:protein polymerization"/>
    <property type="evidence" value="ECO:0007669"/>
    <property type="project" value="UniProtKB-UniRule"/>
</dbReference>
<reference evidence="11 12" key="1">
    <citation type="submission" date="2017-11" db="EMBL/GenBank/DDBJ databases">
        <title>Genome sequence of Mesoplasma corruscae ELCA-2 (ATCC 49579).</title>
        <authorList>
            <person name="Lo W.-S."/>
            <person name="Kuo C.-H."/>
        </authorList>
    </citation>
    <scope>NUCLEOTIDE SEQUENCE [LARGE SCALE GENOMIC DNA]</scope>
    <source>
        <strain evidence="11 12">ELCA-2</strain>
    </source>
</reference>
<comment type="function">
    <text evidence="5 7">Essential cell division protein that forms a contractile ring structure (Z ring) at the future cell division site. The regulation of the ring assembly controls the timing and the location of cell division. One of the functions of the FtsZ ring is to recruit other cell division proteins to the septum to produce a new cell wall between the dividing cells. Binds GTP and shows GTPase activity.</text>
</comment>
<dbReference type="SUPFAM" id="SSF52490">
    <property type="entry name" value="Tubulin nucleotide-binding domain-like"/>
    <property type="match status" value="1"/>
</dbReference>
<keyword evidence="5 7" id="KW-0131">Cell cycle</keyword>
<evidence type="ECO:0000259" key="9">
    <source>
        <dbReference type="SMART" id="SM00864"/>
    </source>
</evidence>
<dbReference type="SUPFAM" id="SSF55307">
    <property type="entry name" value="Tubulin C-terminal domain-like"/>
    <property type="match status" value="1"/>
</dbReference>
<feature type="binding site" evidence="5">
    <location>
        <begin position="107"/>
        <end position="109"/>
    </location>
    <ligand>
        <name>GTP</name>
        <dbReference type="ChEBI" id="CHEBI:37565"/>
    </ligand>
</feature>
<organism evidence="11 12">
    <name type="scientific">Mesoplasma corruscae</name>
    <dbReference type="NCBI Taxonomy" id="216874"/>
    <lineage>
        <taxon>Bacteria</taxon>
        <taxon>Bacillati</taxon>
        <taxon>Mycoplasmatota</taxon>
        <taxon>Mollicutes</taxon>
        <taxon>Entomoplasmatales</taxon>
        <taxon>Entomoplasmataceae</taxon>
        <taxon>Mesoplasma</taxon>
    </lineage>
</organism>
<evidence type="ECO:0000256" key="5">
    <source>
        <dbReference type="HAMAP-Rule" id="MF_00909"/>
    </source>
</evidence>
<dbReference type="GO" id="GO:0005525">
    <property type="term" value="F:GTP binding"/>
    <property type="evidence" value="ECO:0007669"/>
    <property type="project" value="UniProtKB-UniRule"/>
</dbReference>
<dbReference type="EMBL" id="PHNF01000002">
    <property type="protein sequence ID" value="PPE06267.1"/>
    <property type="molecule type" value="Genomic_DNA"/>
</dbReference>
<dbReference type="InterPro" id="IPR018316">
    <property type="entry name" value="Tubulin/FtsZ_2-layer-sand-dom"/>
</dbReference>
<dbReference type="InterPro" id="IPR000158">
    <property type="entry name" value="Cell_div_FtsZ"/>
</dbReference>
<dbReference type="PANTHER" id="PTHR30314">
    <property type="entry name" value="CELL DIVISION PROTEIN FTSZ-RELATED"/>
    <property type="match status" value="1"/>
</dbReference>
<feature type="domain" description="Tubulin/FtsZ 2-layer sandwich" evidence="10">
    <location>
        <begin position="205"/>
        <end position="325"/>
    </location>
</feature>
<proteinExistence type="inferred from homology"/>
<accession>A0A2S5RG47</accession>
<evidence type="ECO:0000256" key="7">
    <source>
        <dbReference type="RuleBase" id="RU000631"/>
    </source>
</evidence>
<dbReference type="Pfam" id="PF12327">
    <property type="entry name" value="FtsZ_C"/>
    <property type="match status" value="1"/>
</dbReference>
<dbReference type="AlphaFoldDB" id="A0A2S5RG47"/>
<dbReference type="GO" id="GO:0032153">
    <property type="term" value="C:cell division site"/>
    <property type="evidence" value="ECO:0007669"/>
    <property type="project" value="UniProtKB-UniRule"/>
</dbReference>
<evidence type="ECO:0000259" key="10">
    <source>
        <dbReference type="SMART" id="SM00865"/>
    </source>
</evidence>
<evidence type="ECO:0000313" key="11">
    <source>
        <dbReference type="EMBL" id="PPE06267.1"/>
    </source>
</evidence>
<dbReference type="CDD" id="cd02201">
    <property type="entry name" value="FtsZ_type1"/>
    <property type="match status" value="1"/>
</dbReference>
<keyword evidence="3 5" id="KW-0342">GTP-binding</keyword>
<dbReference type="RefSeq" id="WP_104208104.1">
    <property type="nucleotide sequence ID" value="NZ_PHNF01000002.1"/>
</dbReference>
<dbReference type="PROSITE" id="PS01134">
    <property type="entry name" value="FTSZ_1"/>
    <property type="match status" value="1"/>
</dbReference>
<dbReference type="SMART" id="SM00865">
    <property type="entry name" value="Tubulin_C"/>
    <property type="match status" value="1"/>
</dbReference>
<dbReference type="InterPro" id="IPR020805">
    <property type="entry name" value="Cell_div_FtsZ_CS"/>
</dbReference>
<evidence type="ECO:0000256" key="8">
    <source>
        <dbReference type="SAM" id="MobiDB-lite"/>
    </source>
</evidence>
<dbReference type="InterPro" id="IPR037103">
    <property type="entry name" value="Tubulin/FtsZ-like_C"/>
</dbReference>
<dbReference type="Gene3D" id="3.40.50.1440">
    <property type="entry name" value="Tubulin/FtsZ, GTPase domain"/>
    <property type="match status" value="1"/>
</dbReference>
<evidence type="ECO:0000256" key="6">
    <source>
        <dbReference type="NCBIfam" id="TIGR00065"/>
    </source>
</evidence>
<evidence type="ECO:0000256" key="4">
    <source>
        <dbReference type="ARBA" id="ARBA00023210"/>
    </source>
</evidence>